<protein>
    <submittedName>
        <fullName evidence="1">Uncharacterized protein</fullName>
    </submittedName>
</protein>
<name>A0ABN0CKW3_9BACE</name>
<keyword evidence="2" id="KW-1185">Reference proteome</keyword>
<sequence length="51" mass="6191">MINTLFVFYIAKMVRKSGKNWEKEHNSLFFLSIFLEKKNTLFLKNECDFNL</sequence>
<dbReference type="EMBL" id="AFBM01000031">
    <property type="protein sequence ID" value="EGF49864.1"/>
    <property type="molecule type" value="Genomic_DNA"/>
</dbReference>
<evidence type="ECO:0000313" key="2">
    <source>
        <dbReference type="Proteomes" id="UP000010321"/>
    </source>
</evidence>
<gene>
    <name evidence="1" type="ORF">HMPREF9445_03237</name>
</gene>
<comment type="caution">
    <text evidence="1">The sequence shown here is derived from an EMBL/GenBank/DDBJ whole genome shotgun (WGS) entry which is preliminary data.</text>
</comment>
<accession>A0ABN0CKW3</accession>
<evidence type="ECO:0000313" key="1">
    <source>
        <dbReference type="EMBL" id="EGF49864.1"/>
    </source>
</evidence>
<organism evidence="1 2">
    <name type="scientific">Bacteroides clarus YIT 12056</name>
    <dbReference type="NCBI Taxonomy" id="762984"/>
    <lineage>
        <taxon>Bacteria</taxon>
        <taxon>Pseudomonadati</taxon>
        <taxon>Bacteroidota</taxon>
        <taxon>Bacteroidia</taxon>
        <taxon>Bacteroidales</taxon>
        <taxon>Bacteroidaceae</taxon>
        <taxon>Bacteroides</taxon>
    </lineage>
</organism>
<reference evidence="1 2" key="1">
    <citation type="submission" date="2011-02" db="EMBL/GenBank/DDBJ databases">
        <authorList>
            <person name="Weinstock G."/>
            <person name="Sodergren E."/>
            <person name="Clifton S."/>
            <person name="Fulton L."/>
            <person name="Fulton B."/>
            <person name="Courtney L."/>
            <person name="Fronick C."/>
            <person name="Harrison M."/>
            <person name="Strong C."/>
            <person name="Farmer C."/>
            <person name="Delahaunty K."/>
            <person name="Markovic C."/>
            <person name="Hall O."/>
            <person name="Minx P."/>
            <person name="Tomlinson C."/>
            <person name="Mitreva M."/>
            <person name="Hou S."/>
            <person name="Chen J."/>
            <person name="Wollam A."/>
            <person name="Pepin K.H."/>
            <person name="Johnson M."/>
            <person name="Bhonagiri V."/>
            <person name="Zhang X."/>
            <person name="Suruliraj S."/>
            <person name="Warren W."/>
            <person name="Chinwalla A."/>
            <person name="Mardis E.R."/>
            <person name="Wilson R.K."/>
        </authorList>
    </citation>
    <scope>NUCLEOTIDE SEQUENCE [LARGE SCALE GENOMIC DNA]</scope>
    <source>
        <strain evidence="1 2">YIT 12056</strain>
    </source>
</reference>
<dbReference type="Proteomes" id="UP000010321">
    <property type="component" value="Unassembled WGS sequence"/>
</dbReference>
<proteinExistence type="predicted"/>